<evidence type="ECO:0000259" key="6">
    <source>
        <dbReference type="PROSITE" id="PS50035"/>
    </source>
</evidence>
<keyword evidence="3 7" id="KW-0378">Hydrolase</keyword>
<reference evidence="7" key="1">
    <citation type="submission" date="2006-05" db="EMBL/GenBank/DDBJ databases">
        <title>Annotation of the draft genome assembly of Desulfuromonas acetoxidans DSM 684.</title>
        <authorList>
            <consortium name="US DOE Joint Genome Institute (JGI-ORNL)"/>
            <person name="Larimer F."/>
            <person name="Land M."/>
            <person name="Hauser L."/>
        </authorList>
    </citation>
    <scope>NUCLEOTIDE SEQUENCE [LARGE SCALE GENOMIC DNA]</scope>
    <source>
        <strain evidence="7">DSM 684</strain>
    </source>
</reference>
<keyword evidence="2" id="KW-0677">Repeat</keyword>
<dbReference type="PANTHER" id="PTHR18896">
    <property type="entry name" value="PHOSPHOLIPASE D"/>
    <property type="match status" value="1"/>
</dbReference>
<keyword evidence="8" id="KW-1185">Reference proteome</keyword>
<dbReference type="Gene3D" id="3.30.870.10">
    <property type="entry name" value="Endonuclease Chain A"/>
    <property type="match status" value="2"/>
</dbReference>
<dbReference type="CDD" id="cd09140">
    <property type="entry name" value="PLDc_vPLD1_2_like_bac_1"/>
    <property type="match status" value="1"/>
</dbReference>
<dbReference type="EC" id="3.1.4.4" evidence="7"/>
<dbReference type="InterPro" id="IPR001736">
    <property type="entry name" value="PLipase_D/transphosphatidylase"/>
</dbReference>
<dbReference type="PROSITE" id="PS50035">
    <property type="entry name" value="PLD"/>
    <property type="match status" value="2"/>
</dbReference>
<reference evidence="7" key="2">
    <citation type="submission" date="2006-05" db="EMBL/GenBank/DDBJ databases">
        <title>Sequencing of the draft genome and assembly of Desulfuromonas acetoxidans DSM 684.</title>
        <authorList>
            <consortium name="US DOE Joint Genome Institute (JGI-PGF)"/>
            <person name="Copeland A."/>
            <person name="Lucas S."/>
            <person name="Lapidus A."/>
            <person name="Barry K."/>
            <person name="Detter J.C."/>
            <person name="Glavina del Rio T."/>
            <person name="Hammon N."/>
            <person name="Israni S."/>
            <person name="Dalin E."/>
            <person name="Tice H."/>
            <person name="Bruce D."/>
            <person name="Pitluck S."/>
            <person name="Richardson P."/>
        </authorList>
    </citation>
    <scope>NUCLEOTIDE SEQUENCE [LARGE SCALE GENOMIC DNA]</scope>
    <source>
        <strain evidence="7">DSM 684</strain>
    </source>
</reference>
<protein>
    <submittedName>
        <fullName evidence="7">Phospholipase D</fullName>
        <ecNumber evidence="7">3.1.4.4</ecNumber>
    </submittedName>
</protein>
<dbReference type="Pfam" id="PF09335">
    <property type="entry name" value="VTT_dom"/>
    <property type="match status" value="1"/>
</dbReference>
<evidence type="ECO:0000313" key="7">
    <source>
        <dbReference type="EMBL" id="EAT17037.1"/>
    </source>
</evidence>
<dbReference type="SMART" id="SM00155">
    <property type="entry name" value="PLDc"/>
    <property type="match status" value="2"/>
</dbReference>
<keyword evidence="5" id="KW-0472">Membrane</keyword>
<feature type="domain" description="PLD phosphodiesterase" evidence="6">
    <location>
        <begin position="130"/>
        <end position="157"/>
    </location>
</feature>
<evidence type="ECO:0000256" key="3">
    <source>
        <dbReference type="ARBA" id="ARBA00022801"/>
    </source>
</evidence>
<dbReference type="Proteomes" id="UP000005695">
    <property type="component" value="Unassembled WGS sequence"/>
</dbReference>
<dbReference type="RefSeq" id="WP_005997926.1">
    <property type="nucleotide sequence ID" value="NZ_AAEW02000002.1"/>
</dbReference>
<dbReference type="CDD" id="cd09143">
    <property type="entry name" value="PLDc_vPLD1_2_like_bac_2"/>
    <property type="match status" value="1"/>
</dbReference>
<evidence type="ECO:0000313" key="8">
    <source>
        <dbReference type="Proteomes" id="UP000005695"/>
    </source>
</evidence>
<evidence type="ECO:0000256" key="2">
    <source>
        <dbReference type="ARBA" id="ARBA00022737"/>
    </source>
</evidence>
<feature type="transmembrane region" description="Helical" evidence="5">
    <location>
        <begin position="540"/>
        <end position="564"/>
    </location>
</feature>
<accession>Q1K3D7</accession>
<organism evidence="7 8">
    <name type="scientific">Desulfuromonas acetoxidans (strain DSM 684 / 11070)</name>
    <dbReference type="NCBI Taxonomy" id="281689"/>
    <lineage>
        <taxon>Bacteria</taxon>
        <taxon>Pseudomonadati</taxon>
        <taxon>Thermodesulfobacteriota</taxon>
        <taxon>Desulfuromonadia</taxon>
        <taxon>Desulfuromonadales</taxon>
        <taxon>Desulfuromonadaceae</taxon>
        <taxon>Desulfuromonas</taxon>
    </lineage>
</organism>
<comment type="catalytic activity">
    <reaction evidence="1">
        <text>a 1,2-diacyl-sn-glycero-3-phosphocholine + H2O = a 1,2-diacyl-sn-glycero-3-phosphate + choline + H(+)</text>
        <dbReference type="Rhea" id="RHEA:14445"/>
        <dbReference type="ChEBI" id="CHEBI:15354"/>
        <dbReference type="ChEBI" id="CHEBI:15377"/>
        <dbReference type="ChEBI" id="CHEBI:15378"/>
        <dbReference type="ChEBI" id="CHEBI:57643"/>
        <dbReference type="ChEBI" id="CHEBI:58608"/>
        <dbReference type="EC" id="3.1.4.4"/>
    </reaction>
</comment>
<dbReference type="GO" id="GO:0004630">
    <property type="term" value="F:phospholipase D activity"/>
    <property type="evidence" value="ECO:0007669"/>
    <property type="project" value="UniProtKB-EC"/>
</dbReference>
<keyword evidence="5" id="KW-0812">Transmembrane</keyword>
<evidence type="ECO:0000256" key="5">
    <source>
        <dbReference type="SAM" id="Phobius"/>
    </source>
</evidence>
<dbReference type="InterPro" id="IPR032816">
    <property type="entry name" value="VTT_dom"/>
</dbReference>
<dbReference type="OrthoDB" id="8828485at2"/>
<dbReference type="SUPFAM" id="SSF56024">
    <property type="entry name" value="Phospholipase D/nuclease"/>
    <property type="match status" value="2"/>
</dbReference>
<feature type="transmembrane region" description="Helical" evidence="5">
    <location>
        <begin position="617"/>
        <end position="637"/>
    </location>
</feature>
<feature type="transmembrane region" description="Helical" evidence="5">
    <location>
        <begin position="571"/>
        <end position="590"/>
    </location>
</feature>
<dbReference type="GO" id="GO:0009395">
    <property type="term" value="P:phospholipid catabolic process"/>
    <property type="evidence" value="ECO:0007669"/>
    <property type="project" value="TreeGrafter"/>
</dbReference>
<sequence length="713" mass="80484">MGQQKQQHSFFNPGENCWQLTNAQRGAFLIDGEAYYRAVAEAFEQARHSIYIVGWDVDSRVRLRRDTNNEETFGQLLNRLATTHPQLQIYVLEWDFAVFYSLEREFWSQLSFGWMTHERVHFELDDAHPAGGSQHQKIVVVDDQLAFVGGFDLASFRWDTSEHLAQQPQRRDNDQKYGPVHDIQVLVTGEAAQKLADIARWRWQRATGETPPATNTEANDFWPVSADVDFSQQQVAILRTLPAYDAQSEVREIEEFYVQAIEQTEQYLYLENQYLTSHRIAMALENSLRQTQGPELVIVLPRHCPGWLEEETMGILRMRLHQRLLDADTHHRLLICYPDRAGLNEDFIIVHSKVLIADDQLLTIGSANLSNRSMSFDSECNFALAADGDNNRAAIIRGLLHRLLAEHLGCETQKINKILSENGSLLATISELSNDERCLKKLPLEETPLEWRALPGKLIADPEKPIGLEQLLDYCGIAVESDEGEKHSYRRKALFFLITLLMALFLGGLWRWSPLNQWLSVEHLSTAADYVRQSPFSVPIVLTIYLVASFLMFPINLLILATALSFDSVTGFFLALSGSLIGGLGSYFLGRWLGRDAVQKLAGKKINQLSRKLARRGWLTVSLIRVVPIAPYAIVNMAAGASHISARSFIIGTAVGMCPGILAIIIFEEGLERALRNPDWQTLLLAFAALLAGVLVLLVGKKLLLKKSEHDND</sequence>
<feature type="transmembrane region" description="Helical" evidence="5">
    <location>
        <begin position="680"/>
        <end position="700"/>
    </location>
</feature>
<dbReference type="InterPro" id="IPR025202">
    <property type="entry name" value="PLD-like_dom"/>
</dbReference>
<dbReference type="EMBL" id="AAEW02000002">
    <property type="protein sequence ID" value="EAT17037.1"/>
    <property type="molecule type" value="Genomic_DNA"/>
</dbReference>
<keyword evidence="4" id="KW-0443">Lipid metabolism</keyword>
<feature type="transmembrane region" description="Helical" evidence="5">
    <location>
        <begin position="493"/>
        <end position="512"/>
    </location>
</feature>
<feature type="domain" description="PLD phosphodiesterase" evidence="6">
    <location>
        <begin position="346"/>
        <end position="373"/>
    </location>
</feature>
<gene>
    <name evidence="7" type="ORF">Dace_2903</name>
</gene>
<evidence type="ECO:0000256" key="1">
    <source>
        <dbReference type="ARBA" id="ARBA00000798"/>
    </source>
</evidence>
<dbReference type="InterPro" id="IPR015679">
    <property type="entry name" value="PLipase_D_fam"/>
</dbReference>
<feature type="transmembrane region" description="Helical" evidence="5">
    <location>
        <begin position="649"/>
        <end position="668"/>
    </location>
</feature>
<dbReference type="Pfam" id="PF00614">
    <property type="entry name" value="PLDc"/>
    <property type="match status" value="1"/>
</dbReference>
<dbReference type="Pfam" id="PF13091">
    <property type="entry name" value="PLDc_2"/>
    <property type="match status" value="1"/>
</dbReference>
<comment type="caution">
    <text evidence="7">The sequence shown here is derived from an EMBL/GenBank/DDBJ whole genome shotgun (WGS) entry which is preliminary data.</text>
</comment>
<evidence type="ECO:0000256" key="4">
    <source>
        <dbReference type="ARBA" id="ARBA00023098"/>
    </source>
</evidence>
<dbReference type="PANTHER" id="PTHR18896:SF76">
    <property type="entry name" value="PHOSPHOLIPASE"/>
    <property type="match status" value="1"/>
</dbReference>
<dbReference type="AlphaFoldDB" id="Q1K3D7"/>
<keyword evidence="5" id="KW-1133">Transmembrane helix</keyword>
<proteinExistence type="predicted"/>
<name>Q1K3D7_DESA6</name>